<evidence type="ECO:0000256" key="1">
    <source>
        <dbReference type="SAM" id="Coils"/>
    </source>
</evidence>
<dbReference type="Pfam" id="PF00990">
    <property type="entry name" value="GGDEF"/>
    <property type="match status" value="1"/>
</dbReference>
<dbReference type="InterPro" id="IPR029787">
    <property type="entry name" value="Nucleotide_cyclase"/>
</dbReference>
<sequence>MAVLFSFALVVAVVTLMVLTAVARVADYSNRLDEKRSFQTTTGALKTFQTQLKATLSDYAAWDDAAKFVYAPNGMDWVASNFGEMSANNPLFDSVLVVDEGGKPVLTYQNGKPSNEPIKSMLDPAIWSLLDTALAAPAGAVPEAAGFIDTSGGLAVAGVALVRKKSGAVPVPAGQRRYLVLIRHLDADQIRVMADNYVINGLHLVSADTASEIAVPVVDPLGRTLGKMVWQSSIPGDMSYQQARPLVAGALGLVGMFFVVLLMLGSLANKRLRAEEAAAREAALQDRLSGLLNREGMRVHVDQMIEQASLDRSNVLLLYLDLDGFKEINDSYGHGTGDQLIRAIAAGLKVLVPKNAILARLGGDEFAVAFPGEDLSDGPALGLAEQVLDFLSEPLEIGRRVIVVGASIGIAMSPEGRVGREEMVRRADLAMYKAKEAGRSRMMCYDSDMDTDREGRNAMELDLRAAIEGETLGVVYQPLVDAATHAMIGVEALVRWDRPGYGPISPEVFIPVAETSGLIEGLGLLVLRRACEAAVAWPGMRIAVNVSPSQFRNPAFADYVRYVLKQTEIDPERVTLEITEGYIIQNPKRIRVAIERLKALGVKVALDDFGSGFSSIGYLRQFGFDRIKIDKSLTMGVLEGKSARDMLQATVALARSLDIPVTAEGIETEEQGIAVRLFGCDELQGYFHGKPMPAADITKRYQAELRDAEDNGQRIAVSGRYPA</sequence>
<dbReference type="PROSITE" id="PS50883">
    <property type="entry name" value="EAL"/>
    <property type="match status" value="1"/>
</dbReference>
<dbReference type="EMBL" id="CP117255">
    <property type="protein sequence ID" value="WFR97284.1"/>
    <property type="molecule type" value="Genomic_DNA"/>
</dbReference>
<dbReference type="Proteomes" id="UP000249499">
    <property type="component" value="Chromosome"/>
</dbReference>
<organism evidence="5 6">
    <name type="scientific">Rhizobium tumorigenes</name>
    <dbReference type="NCBI Taxonomy" id="2041385"/>
    <lineage>
        <taxon>Bacteria</taxon>
        <taxon>Pseudomonadati</taxon>
        <taxon>Pseudomonadota</taxon>
        <taxon>Alphaproteobacteria</taxon>
        <taxon>Hyphomicrobiales</taxon>
        <taxon>Rhizobiaceae</taxon>
        <taxon>Rhizobium/Agrobacterium group</taxon>
        <taxon>Rhizobium</taxon>
    </lineage>
</organism>
<keyword evidence="1" id="KW-0175">Coiled coil</keyword>
<feature type="domain" description="GGDEF" evidence="4">
    <location>
        <begin position="313"/>
        <end position="447"/>
    </location>
</feature>
<reference evidence="6" key="2">
    <citation type="journal article" date="2023" name="MicrobiologyOpen">
        <title>Genomics of the tumorigenes clade of the family Rhizobiaceae and description of Rhizobium rhododendri sp. nov.</title>
        <authorList>
            <person name="Kuzmanovic N."/>
            <person name="diCenzo G.C."/>
            <person name="Bunk B."/>
            <person name="Sproeer C."/>
            <person name="Fruehling A."/>
            <person name="Neumann-Schaal M."/>
            <person name="Overmann J."/>
            <person name="Smalla K."/>
        </authorList>
    </citation>
    <scope>NUCLEOTIDE SEQUENCE [LARGE SCALE GENOMIC DNA]</scope>
    <source>
        <strain evidence="6">1078</strain>
    </source>
</reference>
<dbReference type="Pfam" id="PF05228">
    <property type="entry name" value="CHASE4"/>
    <property type="match status" value="1"/>
</dbReference>
<dbReference type="InterPro" id="IPR035919">
    <property type="entry name" value="EAL_sf"/>
</dbReference>
<dbReference type="CDD" id="cd01948">
    <property type="entry name" value="EAL"/>
    <property type="match status" value="1"/>
</dbReference>
<dbReference type="KEGG" id="rtu:PR017_12425"/>
<dbReference type="SUPFAM" id="SSF141868">
    <property type="entry name" value="EAL domain-like"/>
    <property type="match status" value="1"/>
</dbReference>
<dbReference type="PANTHER" id="PTHR44757">
    <property type="entry name" value="DIGUANYLATE CYCLASE DGCP"/>
    <property type="match status" value="1"/>
</dbReference>
<dbReference type="InterPro" id="IPR043128">
    <property type="entry name" value="Rev_trsase/Diguanyl_cyclase"/>
</dbReference>
<feature type="transmembrane region" description="Helical" evidence="2">
    <location>
        <begin position="246"/>
        <end position="264"/>
    </location>
</feature>
<dbReference type="InterPro" id="IPR001633">
    <property type="entry name" value="EAL_dom"/>
</dbReference>
<dbReference type="Gene3D" id="3.20.20.450">
    <property type="entry name" value="EAL domain"/>
    <property type="match status" value="1"/>
</dbReference>
<evidence type="ECO:0000256" key="2">
    <source>
        <dbReference type="SAM" id="Phobius"/>
    </source>
</evidence>
<dbReference type="PANTHER" id="PTHR44757:SF2">
    <property type="entry name" value="BIOFILM ARCHITECTURE MAINTENANCE PROTEIN MBAA"/>
    <property type="match status" value="1"/>
</dbReference>
<protein>
    <submittedName>
        <fullName evidence="5">EAL domain-containing protein</fullName>
    </submittedName>
</protein>
<evidence type="ECO:0000313" key="5">
    <source>
        <dbReference type="EMBL" id="WFR97284.1"/>
    </source>
</evidence>
<dbReference type="Pfam" id="PF00563">
    <property type="entry name" value="EAL"/>
    <property type="match status" value="1"/>
</dbReference>
<keyword evidence="2" id="KW-0472">Membrane</keyword>
<dbReference type="SUPFAM" id="SSF55073">
    <property type="entry name" value="Nucleotide cyclase"/>
    <property type="match status" value="1"/>
</dbReference>
<dbReference type="SMART" id="SM00267">
    <property type="entry name" value="GGDEF"/>
    <property type="match status" value="1"/>
</dbReference>
<dbReference type="Gene3D" id="3.30.70.270">
    <property type="match status" value="1"/>
</dbReference>
<keyword evidence="6" id="KW-1185">Reference proteome</keyword>
<keyword evidence="2" id="KW-0812">Transmembrane</keyword>
<dbReference type="PROSITE" id="PS50887">
    <property type="entry name" value="GGDEF"/>
    <property type="match status" value="1"/>
</dbReference>
<feature type="coiled-coil region" evidence="1">
    <location>
        <begin position="267"/>
        <end position="294"/>
    </location>
</feature>
<name>A0AAF1KWM4_9HYPH</name>
<dbReference type="AlphaFoldDB" id="A0AAF1KWM4"/>
<reference evidence="5 6" key="1">
    <citation type="journal article" date="2018" name="Sci. Rep.">
        <title>Rhizobium tumorigenes sp. nov., a novel plant tumorigenic bacterium isolated from cane gall tumors on thornless blackberry.</title>
        <authorList>
            <person name="Kuzmanovi N."/>
            <person name="Smalla K."/>
            <person name="Gronow S."/>
            <person name="PuBawska J."/>
        </authorList>
    </citation>
    <scope>NUCLEOTIDE SEQUENCE [LARGE SCALE GENOMIC DNA]</scope>
    <source>
        <strain evidence="5 6">1078</strain>
    </source>
</reference>
<gene>
    <name evidence="5" type="ORF">PR017_12425</name>
</gene>
<feature type="domain" description="EAL" evidence="3">
    <location>
        <begin position="456"/>
        <end position="705"/>
    </location>
</feature>
<evidence type="ECO:0000259" key="3">
    <source>
        <dbReference type="PROSITE" id="PS50883"/>
    </source>
</evidence>
<dbReference type="InterPro" id="IPR000160">
    <property type="entry name" value="GGDEF_dom"/>
</dbReference>
<accession>A0AAF1KWM4</accession>
<dbReference type="InterPro" id="IPR007892">
    <property type="entry name" value="CHASE4"/>
</dbReference>
<evidence type="ECO:0000313" key="6">
    <source>
        <dbReference type="Proteomes" id="UP000249499"/>
    </source>
</evidence>
<dbReference type="SMART" id="SM00052">
    <property type="entry name" value="EAL"/>
    <property type="match status" value="1"/>
</dbReference>
<dbReference type="CDD" id="cd01949">
    <property type="entry name" value="GGDEF"/>
    <property type="match status" value="1"/>
</dbReference>
<dbReference type="InterPro" id="IPR052155">
    <property type="entry name" value="Biofilm_reg_signaling"/>
</dbReference>
<dbReference type="NCBIfam" id="TIGR00254">
    <property type="entry name" value="GGDEF"/>
    <property type="match status" value="1"/>
</dbReference>
<evidence type="ECO:0000259" key="4">
    <source>
        <dbReference type="PROSITE" id="PS50887"/>
    </source>
</evidence>
<keyword evidence="2" id="KW-1133">Transmembrane helix</keyword>
<proteinExistence type="predicted"/>